<sequence>MKESYKEFKNECLSNKLQMIQSIETQLIQGKLGSESILFTDFIYNTREMLGIEPPKNAEYEALKVNRTQEKLNEVLAHISNGYLIKEAIRMAGQYDTDFYNLLNDDQAKQLQFAKREFNKNKNN</sequence>
<accession>A0A6J5S6D2</accession>
<protein>
    <submittedName>
        <fullName evidence="1">Uncharacterized protein</fullName>
    </submittedName>
</protein>
<reference evidence="1" key="1">
    <citation type="submission" date="2020-05" db="EMBL/GenBank/DDBJ databases">
        <authorList>
            <person name="Chiriac C."/>
            <person name="Salcher M."/>
            <person name="Ghai R."/>
            <person name="Kavagutti S V."/>
        </authorList>
    </citation>
    <scope>NUCLEOTIDE SEQUENCE</scope>
</reference>
<gene>
    <name evidence="1" type="ORF">UFOVP1393_18</name>
</gene>
<organism evidence="1">
    <name type="scientific">uncultured Caudovirales phage</name>
    <dbReference type="NCBI Taxonomy" id="2100421"/>
    <lineage>
        <taxon>Viruses</taxon>
        <taxon>Duplodnaviria</taxon>
        <taxon>Heunggongvirae</taxon>
        <taxon>Uroviricota</taxon>
        <taxon>Caudoviricetes</taxon>
        <taxon>Peduoviridae</taxon>
        <taxon>Maltschvirus</taxon>
        <taxon>Maltschvirus maltsch</taxon>
    </lineage>
</organism>
<name>A0A6J5S6D2_9CAUD</name>
<evidence type="ECO:0000313" key="1">
    <source>
        <dbReference type="EMBL" id="CAB4204035.1"/>
    </source>
</evidence>
<dbReference type="EMBL" id="LR797338">
    <property type="protein sequence ID" value="CAB4204035.1"/>
    <property type="molecule type" value="Genomic_DNA"/>
</dbReference>
<proteinExistence type="predicted"/>